<dbReference type="PANTHER" id="PTHR40255:SF1">
    <property type="entry name" value="PROTOPORPHYRINOGEN IX OXIDASE"/>
    <property type="match status" value="1"/>
</dbReference>
<name>A0ABS5RQT0_9HYPH</name>
<evidence type="ECO:0000256" key="9">
    <source>
        <dbReference type="ARBA" id="ARBA00022989"/>
    </source>
</evidence>
<accession>A0ABS5RQT0</accession>
<evidence type="ECO:0000256" key="5">
    <source>
        <dbReference type="ARBA" id="ARBA00022475"/>
    </source>
</evidence>
<evidence type="ECO:0000256" key="7">
    <source>
        <dbReference type="ARBA" id="ARBA00022692"/>
    </source>
</evidence>
<evidence type="ECO:0000256" key="11">
    <source>
        <dbReference type="ARBA" id="ARBA00023004"/>
    </source>
</evidence>
<evidence type="ECO:0000256" key="8">
    <source>
        <dbReference type="ARBA" id="ARBA00022723"/>
    </source>
</evidence>
<evidence type="ECO:0000256" key="12">
    <source>
        <dbReference type="ARBA" id="ARBA00023136"/>
    </source>
</evidence>
<feature type="transmembrane region" description="Helical" evidence="15">
    <location>
        <begin position="114"/>
        <end position="134"/>
    </location>
</feature>
<keyword evidence="8 14" id="KW-0479">Metal-binding</keyword>
<reference evidence="16 17" key="1">
    <citation type="submission" date="2021-03" db="EMBL/GenBank/DDBJ databases">
        <title>Tianweitania aestuarii sp. nov., isolated from a tidal flat.</title>
        <authorList>
            <person name="Park S."/>
            <person name="Yoon J.-H."/>
        </authorList>
    </citation>
    <scope>NUCLEOTIDE SEQUENCE [LARGE SCALE GENOMIC DNA]</scope>
    <source>
        <strain evidence="16 17">BSSL-BM11</strain>
    </source>
</reference>
<comment type="similarity">
    <text evidence="3 14">Belongs to the HemJ family.</text>
</comment>
<dbReference type="EC" id="1.3.99.-" evidence="14"/>
<evidence type="ECO:0000256" key="6">
    <source>
        <dbReference type="ARBA" id="ARBA00022617"/>
    </source>
</evidence>
<evidence type="ECO:0000256" key="14">
    <source>
        <dbReference type="PIRNR" id="PIRNR004638"/>
    </source>
</evidence>
<keyword evidence="10" id="KW-0560">Oxidoreductase</keyword>
<keyword evidence="12 14" id="KW-0472">Membrane</keyword>
<keyword evidence="7 15" id="KW-0812">Transmembrane</keyword>
<dbReference type="Pfam" id="PF03653">
    <property type="entry name" value="UPF0093"/>
    <property type="match status" value="1"/>
</dbReference>
<comment type="subcellular location">
    <subcellularLocation>
        <location evidence="1">Cell membrane</location>
        <topology evidence="1">Multi-pass membrane protein</topology>
    </subcellularLocation>
</comment>
<dbReference type="EMBL" id="JAFMNX010000001">
    <property type="protein sequence ID" value="MBS9719317.1"/>
    <property type="molecule type" value="Genomic_DNA"/>
</dbReference>
<proteinExistence type="inferred from homology"/>
<dbReference type="InterPro" id="IPR005265">
    <property type="entry name" value="HemJ-like"/>
</dbReference>
<feature type="transmembrane region" description="Helical" evidence="15">
    <location>
        <begin position="82"/>
        <end position="102"/>
    </location>
</feature>
<comment type="function">
    <text evidence="14">Catalyzes the oxidation of protoporphyrinogen IX to protoporphyrin IX.</text>
</comment>
<comment type="pathway">
    <text evidence="2 14">Porphyrin-containing compound metabolism; protoporphyrin-IX biosynthesis; protoporphyrin-IX from protoporphyrinogen-IX: step 1/1.</text>
</comment>
<dbReference type="Proteomes" id="UP001297272">
    <property type="component" value="Unassembled WGS sequence"/>
</dbReference>
<evidence type="ECO:0000256" key="15">
    <source>
        <dbReference type="SAM" id="Phobius"/>
    </source>
</evidence>
<protein>
    <recommendedName>
        <fullName evidence="4 14">Protoporphyrinogen IX oxidase</fullName>
        <ecNumber evidence="14">1.3.99.-</ecNumber>
    </recommendedName>
</protein>
<evidence type="ECO:0000313" key="16">
    <source>
        <dbReference type="EMBL" id="MBS9719317.1"/>
    </source>
</evidence>
<keyword evidence="17" id="KW-1185">Reference proteome</keyword>
<keyword evidence="6 14" id="KW-0349">Heme</keyword>
<evidence type="ECO:0000256" key="1">
    <source>
        <dbReference type="ARBA" id="ARBA00004651"/>
    </source>
</evidence>
<keyword evidence="11 14" id="KW-0408">Iron</keyword>
<evidence type="ECO:0000256" key="2">
    <source>
        <dbReference type="ARBA" id="ARBA00005073"/>
    </source>
</evidence>
<comment type="caution">
    <text evidence="16">The sequence shown here is derived from an EMBL/GenBank/DDBJ whole genome shotgun (WGS) entry which is preliminary data.</text>
</comment>
<sequence length="165" mass="18535">MVWLKFLHITAIAIWSAGLICLPGLYMRRALVPDQNALHQLQALVRFLYTVILSPAAFIAIGSGTILIFVRQTFEPWFSVKLAFVGAMALIHALTGIVIVRLFEKGYVYPPWRFVATTTTTVFVVVMILIVVLAKPYVPDLLPDVFYQPGGLARLMNDLILYLKQ</sequence>
<keyword evidence="9 15" id="KW-1133">Transmembrane helix</keyword>
<dbReference type="PIRSF" id="PIRSF004638">
    <property type="entry name" value="UCP004638"/>
    <property type="match status" value="1"/>
</dbReference>
<gene>
    <name evidence="16" type="ORF">JYU29_01285</name>
</gene>
<evidence type="ECO:0000256" key="4">
    <source>
        <dbReference type="ARBA" id="ARBA00017504"/>
    </source>
</evidence>
<comment type="cofactor">
    <cofactor evidence="14">
        <name>heme b</name>
        <dbReference type="ChEBI" id="CHEBI:60344"/>
    </cofactor>
    <text evidence="14">Binds 1 heme b (iron(II)-protoporphyrin IX) group per subunit.</text>
</comment>
<evidence type="ECO:0000313" key="17">
    <source>
        <dbReference type="Proteomes" id="UP001297272"/>
    </source>
</evidence>
<dbReference type="PANTHER" id="PTHR40255">
    <property type="entry name" value="UPF0093 MEMBRANE PROTEIN SLR1790"/>
    <property type="match status" value="1"/>
</dbReference>
<evidence type="ECO:0000256" key="10">
    <source>
        <dbReference type="ARBA" id="ARBA00023002"/>
    </source>
</evidence>
<evidence type="ECO:0000256" key="3">
    <source>
        <dbReference type="ARBA" id="ARBA00006501"/>
    </source>
</evidence>
<evidence type="ECO:0000256" key="13">
    <source>
        <dbReference type="ARBA" id="ARBA00048390"/>
    </source>
</evidence>
<organism evidence="16 17">
    <name type="scientific">Tianweitania aestuarii</name>
    <dbReference type="NCBI Taxonomy" id="2814886"/>
    <lineage>
        <taxon>Bacteria</taxon>
        <taxon>Pseudomonadati</taxon>
        <taxon>Pseudomonadota</taxon>
        <taxon>Alphaproteobacteria</taxon>
        <taxon>Hyphomicrobiales</taxon>
        <taxon>Phyllobacteriaceae</taxon>
        <taxon>Tianweitania</taxon>
    </lineage>
</organism>
<feature type="transmembrane region" description="Helical" evidence="15">
    <location>
        <begin position="47"/>
        <end position="70"/>
    </location>
</feature>
<comment type="catalytic activity">
    <reaction evidence="13 14">
        <text>protoporphyrinogen IX + 3 A = protoporphyrin IX + 3 AH2</text>
        <dbReference type="Rhea" id="RHEA:62000"/>
        <dbReference type="ChEBI" id="CHEBI:13193"/>
        <dbReference type="ChEBI" id="CHEBI:17499"/>
        <dbReference type="ChEBI" id="CHEBI:57306"/>
        <dbReference type="ChEBI" id="CHEBI:57307"/>
    </reaction>
</comment>
<dbReference type="RefSeq" id="WP_213982978.1">
    <property type="nucleotide sequence ID" value="NZ_JAFMNX010000001.1"/>
</dbReference>
<feature type="transmembrane region" description="Helical" evidence="15">
    <location>
        <begin position="6"/>
        <end position="26"/>
    </location>
</feature>
<keyword evidence="5 14" id="KW-1003">Cell membrane</keyword>